<keyword evidence="2" id="KW-0812">Transmembrane</keyword>
<dbReference type="Proteomes" id="UP000275530">
    <property type="component" value="Unassembled WGS sequence"/>
</dbReference>
<evidence type="ECO:0000256" key="1">
    <source>
        <dbReference type="SAM" id="MobiDB-lite"/>
    </source>
</evidence>
<evidence type="ECO:0000256" key="2">
    <source>
        <dbReference type="SAM" id="Phobius"/>
    </source>
</evidence>
<feature type="region of interest" description="Disordered" evidence="1">
    <location>
        <begin position="1"/>
        <end position="20"/>
    </location>
</feature>
<dbReference type="EMBL" id="QZXA01000003">
    <property type="protein sequence ID" value="RJT35809.1"/>
    <property type="molecule type" value="Genomic_DNA"/>
</dbReference>
<gene>
    <name evidence="3" type="ORF">D3242_10230</name>
</gene>
<protein>
    <submittedName>
        <fullName evidence="3">Fimbrial protein</fullName>
    </submittedName>
</protein>
<reference evidence="3 4" key="1">
    <citation type="submission" date="2018-09" db="EMBL/GenBank/DDBJ databases">
        <title>Mesorhizobium carmichaelinearum sp. nov. isolated from Carmichaelinea spp. root nodules in New Zealand.</title>
        <authorList>
            <person name="De Meyer S.E."/>
        </authorList>
    </citation>
    <scope>NUCLEOTIDE SEQUENCE [LARGE SCALE GENOMIC DNA]</scope>
    <source>
        <strain evidence="3 4">LMG 28313</strain>
    </source>
</reference>
<keyword evidence="2" id="KW-1133">Transmembrane helix</keyword>
<accession>A0A6M7TBJ1</accession>
<dbReference type="RefSeq" id="WP_019861617.1">
    <property type="nucleotide sequence ID" value="NZ_CP033507.1"/>
</dbReference>
<name>A0A6M7TBJ1_9HYPH</name>
<sequence>MARPDADEDSFAAKGGEKPLDPEVEKMRGKLVRFMAINLGLLLLALMVVIAAIVYKARKAPPASPPLAGDIQVPADEPLSGDIVLPVGAKVVSQSLSGNRISIDAELADGGRAIFVYDIAERRLIGQFAIRSK</sequence>
<organism evidence="3 4">
    <name type="scientific">Mesorhizobium jarvisii</name>
    <dbReference type="NCBI Taxonomy" id="1777867"/>
    <lineage>
        <taxon>Bacteria</taxon>
        <taxon>Pseudomonadati</taxon>
        <taxon>Pseudomonadota</taxon>
        <taxon>Alphaproteobacteria</taxon>
        <taxon>Hyphomicrobiales</taxon>
        <taxon>Phyllobacteriaceae</taxon>
        <taxon>Mesorhizobium</taxon>
    </lineage>
</organism>
<keyword evidence="4" id="KW-1185">Reference proteome</keyword>
<evidence type="ECO:0000313" key="3">
    <source>
        <dbReference type="EMBL" id="RJT35809.1"/>
    </source>
</evidence>
<dbReference type="AlphaFoldDB" id="A0A6M7TBJ1"/>
<feature type="compositionally biased region" description="Acidic residues" evidence="1">
    <location>
        <begin position="1"/>
        <end position="10"/>
    </location>
</feature>
<feature type="transmembrane region" description="Helical" evidence="2">
    <location>
        <begin position="31"/>
        <end position="55"/>
    </location>
</feature>
<keyword evidence="2" id="KW-0472">Membrane</keyword>
<comment type="caution">
    <text evidence="3">The sequence shown here is derived from an EMBL/GenBank/DDBJ whole genome shotgun (WGS) entry which is preliminary data.</text>
</comment>
<evidence type="ECO:0000313" key="4">
    <source>
        <dbReference type="Proteomes" id="UP000275530"/>
    </source>
</evidence>
<proteinExistence type="predicted"/>